<keyword evidence="1" id="KW-0732">Signal</keyword>
<dbReference type="RefSeq" id="WP_322455002.1">
    <property type="nucleotide sequence ID" value="NZ_CP141059.1"/>
</dbReference>
<evidence type="ECO:0000256" key="1">
    <source>
        <dbReference type="SAM" id="SignalP"/>
    </source>
</evidence>
<sequence>MTRKLIASVLVLPFFLTACGDGDDEESDSSAEESETLPADQAAVRDALVASFFDPSCDLVTEEYLLEKALLSDTPEEACDEHMQSWVEPQYDEDDVLVSDITITGDVATAVVGSDVTNITTVYELMLVDGTWKVSCDDFTCDHLEQPSAEVS</sequence>
<dbReference type="PROSITE" id="PS51257">
    <property type="entry name" value="PROKAR_LIPOPROTEIN"/>
    <property type="match status" value="1"/>
</dbReference>
<protein>
    <recommendedName>
        <fullName evidence="4">DUF4878 domain-containing protein</fullName>
    </recommendedName>
</protein>
<dbReference type="Proteomes" id="UP001327225">
    <property type="component" value="Chromosome"/>
</dbReference>
<keyword evidence="3" id="KW-1185">Reference proteome</keyword>
<evidence type="ECO:0000313" key="2">
    <source>
        <dbReference type="EMBL" id="WQQ24494.1"/>
    </source>
</evidence>
<proteinExistence type="predicted"/>
<feature type="chain" id="PRO_5045977401" description="DUF4878 domain-containing protein" evidence="1">
    <location>
        <begin position="21"/>
        <end position="152"/>
    </location>
</feature>
<evidence type="ECO:0000313" key="3">
    <source>
        <dbReference type="Proteomes" id="UP001327225"/>
    </source>
</evidence>
<evidence type="ECO:0008006" key="4">
    <source>
        <dbReference type="Google" id="ProtNLM"/>
    </source>
</evidence>
<reference evidence="3" key="1">
    <citation type="submission" date="2023-12" db="EMBL/GenBank/DDBJ databases">
        <title>Novel species in genus Nocardioides.</title>
        <authorList>
            <person name="Zhou H."/>
        </authorList>
    </citation>
    <scope>NUCLEOTIDE SEQUENCE [LARGE SCALE GENOMIC DNA]</scope>
    <source>
        <strain evidence="3">HM61</strain>
    </source>
</reference>
<name>A0ABZ0ZL07_9ACTN</name>
<feature type="signal peptide" evidence="1">
    <location>
        <begin position="1"/>
        <end position="20"/>
    </location>
</feature>
<organism evidence="2 3">
    <name type="scientific">Nocardioides bizhenqiangii</name>
    <dbReference type="NCBI Taxonomy" id="3095076"/>
    <lineage>
        <taxon>Bacteria</taxon>
        <taxon>Bacillati</taxon>
        <taxon>Actinomycetota</taxon>
        <taxon>Actinomycetes</taxon>
        <taxon>Propionibacteriales</taxon>
        <taxon>Nocardioidaceae</taxon>
        <taxon>Nocardioides</taxon>
    </lineage>
</organism>
<gene>
    <name evidence="2" type="ORF">SHK19_10960</name>
</gene>
<dbReference type="EMBL" id="CP141059">
    <property type="protein sequence ID" value="WQQ24494.1"/>
    <property type="molecule type" value="Genomic_DNA"/>
</dbReference>
<accession>A0ABZ0ZL07</accession>